<feature type="compositionally biased region" description="Basic residues" evidence="2">
    <location>
        <begin position="633"/>
        <end position="642"/>
    </location>
</feature>
<dbReference type="PANTHER" id="PTHR31071:SF59">
    <property type="entry name" value="INTRACELLULAR PROTEIN TRANSPORTER USO1-LIKE PROTEIN"/>
    <property type="match status" value="1"/>
</dbReference>
<feature type="coiled-coil region" evidence="1">
    <location>
        <begin position="239"/>
        <end position="273"/>
    </location>
</feature>
<evidence type="ECO:0000256" key="1">
    <source>
        <dbReference type="SAM" id="Coils"/>
    </source>
</evidence>
<feature type="region of interest" description="Disordered" evidence="2">
    <location>
        <begin position="622"/>
        <end position="642"/>
    </location>
</feature>
<organism evidence="3 4">
    <name type="scientific">Nepenthes gracilis</name>
    <name type="common">Slender pitcher plant</name>
    <dbReference type="NCBI Taxonomy" id="150966"/>
    <lineage>
        <taxon>Eukaryota</taxon>
        <taxon>Viridiplantae</taxon>
        <taxon>Streptophyta</taxon>
        <taxon>Embryophyta</taxon>
        <taxon>Tracheophyta</taxon>
        <taxon>Spermatophyta</taxon>
        <taxon>Magnoliopsida</taxon>
        <taxon>eudicotyledons</taxon>
        <taxon>Gunneridae</taxon>
        <taxon>Pentapetalae</taxon>
        <taxon>Caryophyllales</taxon>
        <taxon>Nepenthaceae</taxon>
        <taxon>Nepenthes</taxon>
    </lineage>
</organism>
<keyword evidence="4" id="KW-1185">Reference proteome</keyword>
<protein>
    <submittedName>
        <fullName evidence="3">Uncharacterized protein</fullName>
    </submittedName>
</protein>
<dbReference type="InterPro" id="IPR043424">
    <property type="entry name" value="BLT-like"/>
</dbReference>
<proteinExistence type="predicted"/>
<name>A0AAD3SES3_NEPGR</name>
<keyword evidence="1" id="KW-0175">Coiled coil</keyword>
<dbReference type="AlphaFoldDB" id="A0AAD3SES3"/>
<evidence type="ECO:0000256" key="2">
    <source>
        <dbReference type="SAM" id="MobiDB-lite"/>
    </source>
</evidence>
<gene>
    <name evidence="3" type="ORF">Nepgr_011196</name>
</gene>
<evidence type="ECO:0000313" key="3">
    <source>
        <dbReference type="EMBL" id="GMH09355.1"/>
    </source>
</evidence>
<dbReference type="EMBL" id="BSYO01000009">
    <property type="protein sequence ID" value="GMH09355.1"/>
    <property type="molecule type" value="Genomic_DNA"/>
</dbReference>
<sequence length="642" mass="72249">MIRRKESEGKQAEKQGNFGIAKLERGLLLVRRRGGPTTHATTPVLPWSDNGGDAQHNSLLQATHFSPLVYVPLSDTKISSRKLAAGLWEFLHYFSPLTMEIGVDKHRLRHHQHRHHHHLNKDKGLDQFNLVDPSHASHEPHPANTLSLRRHVAESLAQLHSSAQRNNHVQALLPLSPATDDSSLEMNPYNHAITPTSSIQFNGRIGDSTYRLKTSTKLLKVLNRIWSLEEQHQANVSLVKALKTELNHARAKIKELVQDQRASRDAIDELMKQMDDDELGRKSKEQKKIDAAIQSVRHELEEERKLRRRSESLHRKLAQELFEVKVAASNSLEELEKERRSRQILEELCDEFARGLREYAGQVHTMKPKSDKDWSSLDDHAHLILHLSESWLDERMQVKDGEAQGSCAENNSVVDRLRHEIETFLKTKRNCSPLITEDLLPTDHEPRCLRHHSLESIPVNEASSSPKYVVNEDSAFCDSHCFEINKTGNLYFDSHQCETTGCSPDAKMKSNDVTMLLSSRRKKGRNPSSLQVKFEEQMSWAAALNHQNLTLSTDAGSEGNPPESGVAATAVSVSEGGSLDNPTSRRNTIPIRKWVASVASPELKISGSSSKKLPVSRENTLRAKLQESGPKGPRLKILKGSS</sequence>
<evidence type="ECO:0000313" key="4">
    <source>
        <dbReference type="Proteomes" id="UP001279734"/>
    </source>
</evidence>
<comment type="caution">
    <text evidence="3">The sequence shown here is derived from an EMBL/GenBank/DDBJ whole genome shotgun (WGS) entry which is preliminary data.</text>
</comment>
<accession>A0AAD3SES3</accession>
<dbReference type="Proteomes" id="UP001279734">
    <property type="component" value="Unassembled WGS sequence"/>
</dbReference>
<dbReference type="PANTHER" id="PTHR31071">
    <property type="entry name" value="GB|AAF24581.1"/>
    <property type="match status" value="1"/>
</dbReference>
<reference evidence="3" key="1">
    <citation type="submission" date="2023-05" db="EMBL/GenBank/DDBJ databases">
        <title>Nepenthes gracilis genome sequencing.</title>
        <authorList>
            <person name="Fukushima K."/>
        </authorList>
    </citation>
    <scope>NUCLEOTIDE SEQUENCE</scope>
    <source>
        <strain evidence="3">SING2019-196</strain>
    </source>
</reference>